<organism evidence="3 4">
    <name type="scientific">Mytilus galloprovincialis</name>
    <name type="common">Mediterranean mussel</name>
    <dbReference type="NCBI Taxonomy" id="29158"/>
    <lineage>
        <taxon>Eukaryota</taxon>
        <taxon>Metazoa</taxon>
        <taxon>Spiralia</taxon>
        <taxon>Lophotrochozoa</taxon>
        <taxon>Mollusca</taxon>
        <taxon>Bivalvia</taxon>
        <taxon>Autobranchia</taxon>
        <taxon>Pteriomorphia</taxon>
        <taxon>Mytilida</taxon>
        <taxon>Mytiloidea</taxon>
        <taxon>Mytilidae</taxon>
        <taxon>Mytilinae</taxon>
        <taxon>Mytilus</taxon>
    </lineage>
</organism>
<dbReference type="PROSITE" id="PS50119">
    <property type="entry name" value="ZF_BBOX"/>
    <property type="match status" value="1"/>
</dbReference>
<gene>
    <name evidence="3" type="ORF">MGAL_10B033187</name>
</gene>
<evidence type="ECO:0000259" key="2">
    <source>
        <dbReference type="PROSITE" id="PS50119"/>
    </source>
</evidence>
<keyword evidence="4" id="KW-1185">Reference proteome</keyword>
<dbReference type="OrthoDB" id="5800423at2759"/>
<evidence type="ECO:0000313" key="3">
    <source>
        <dbReference type="EMBL" id="VDI57726.1"/>
    </source>
</evidence>
<protein>
    <recommendedName>
        <fullName evidence="2">B box-type domain-containing protein</fullName>
    </recommendedName>
</protein>
<dbReference type="SUPFAM" id="SSF57845">
    <property type="entry name" value="B-box zinc-binding domain"/>
    <property type="match status" value="1"/>
</dbReference>
<reference evidence="3" key="1">
    <citation type="submission" date="2018-11" db="EMBL/GenBank/DDBJ databases">
        <authorList>
            <person name="Alioto T."/>
            <person name="Alioto T."/>
        </authorList>
    </citation>
    <scope>NUCLEOTIDE SEQUENCE</scope>
</reference>
<evidence type="ECO:0000313" key="4">
    <source>
        <dbReference type="Proteomes" id="UP000596742"/>
    </source>
</evidence>
<comment type="caution">
    <text evidence="3">The sequence shown here is derived from an EMBL/GenBank/DDBJ whole genome shotgun (WGS) entry which is preliminary data.</text>
</comment>
<dbReference type="Proteomes" id="UP000596742">
    <property type="component" value="Unassembled WGS sequence"/>
</dbReference>
<keyword evidence="1" id="KW-0479">Metal-binding</keyword>
<keyword evidence="1" id="KW-0863">Zinc-finger</keyword>
<dbReference type="EMBL" id="UYJE01007766">
    <property type="protein sequence ID" value="VDI57726.1"/>
    <property type="molecule type" value="Genomic_DNA"/>
</dbReference>
<dbReference type="InterPro" id="IPR000315">
    <property type="entry name" value="Znf_B-box"/>
</dbReference>
<dbReference type="SMART" id="SM00336">
    <property type="entry name" value="BBOX"/>
    <property type="match status" value="1"/>
</dbReference>
<name>A0A8B6G2F5_MYTGA</name>
<dbReference type="Gene3D" id="3.30.160.60">
    <property type="entry name" value="Classic Zinc Finger"/>
    <property type="match status" value="1"/>
</dbReference>
<dbReference type="GO" id="GO:0008270">
    <property type="term" value="F:zinc ion binding"/>
    <property type="evidence" value="ECO:0007669"/>
    <property type="project" value="UniProtKB-KW"/>
</dbReference>
<feature type="domain" description="B box-type" evidence="2">
    <location>
        <begin position="44"/>
        <end position="84"/>
    </location>
</feature>
<sequence>MPMETCKVCDKNSLIFHNCNICRLYCCRDCYFSHVGSCKYIKDEKSSTCTFHQEQIEKYCFNCRQLICYECIKRDHPSHTILQLGVATSNIKPGIPNTETELAEKDAMCLQNLDTYRRIQHDYTDIVRKVKEEETKWTSLISDISRSLVKPLNTNIELIETKCKGVEYTCEMIKDTKNQFRDLEIEKFPLNFLFKWTNAMKLKDKTDERSKVNAINKQIIERSELEKGKDVAKAFQNLVLNIAKMEGSPAEKMMDTLTAQFSEFNLKEPPSQTMSGRQFQDEENYCKDTPGNERYLKEQRCKEISNNYKKEHTYLLDMLKSLLPDKMTQIDLANTKATLRFEEFPRQSNDFMNICTTAIEAIMIRYTKMKEDLLVTTQELKDKCYSVAAWTMEVNSKSGEEMKAYQEQSKKV</sequence>
<proteinExistence type="predicted"/>
<dbReference type="Pfam" id="PF00643">
    <property type="entry name" value="zf-B_box"/>
    <property type="match status" value="1"/>
</dbReference>
<dbReference type="AlphaFoldDB" id="A0A8B6G2F5"/>
<accession>A0A8B6G2F5</accession>
<evidence type="ECO:0000256" key="1">
    <source>
        <dbReference type="PROSITE-ProRule" id="PRU00024"/>
    </source>
</evidence>
<keyword evidence="1" id="KW-0862">Zinc</keyword>